<dbReference type="InterPro" id="IPR016035">
    <property type="entry name" value="Acyl_Trfase/lysoPLipase"/>
</dbReference>
<sequence length="425" mass="46995">MKIAAFGSPHTDYGQDSGNTDAIRATTAMHVQFFDLIGATSTGGLIAIMFGRLQISTTEAVEAYTEFSGSIFQEKKWRVQNGSYKATKLKEAFQKIIAKYSTSQHPDKIMLDTRETSCKTIRSLQDPNLGSAQGNDSGSNIFKPIKIGPRNAKISYIDGAMGHCNPISAVLEKAKSACVGGFSTHSGALPSCILSIGTGMPVNNISLTDPNIVQRVLPTNYLLPLLRMITNANEETEKMERRFSATPGVYFRLNVQQGMQGITLEQWHRIGEIIKHTECYLEDVNVKRTIDELAHALCERRISLRPRVNASNVMPDVCQAINELTKELSTVSQSSPISLRISKNFPPEMSPNQSCNTQAHCTPMLLSRRTSTIASRRTSSAMTDATRAKSDTHEYFLNVVEFAGWVTVNERYITEVFSCRFSLMG</sequence>
<dbReference type="GO" id="GO:0019369">
    <property type="term" value="P:arachidonate metabolic process"/>
    <property type="evidence" value="ECO:0007669"/>
    <property type="project" value="TreeGrafter"/>
</dbReference>
<evidence type="ECO:0000313" key="3">
    <source>
        <dbReference type="EMBL" id="CCX07029.1"/>
    </source>
</evidence>
<organism evidence="3 4">
    <name type="scientific">Pyronema omphalodes (strain CBS 100304)</name>
    <name type="common">Pyronema confluens</name>
    <dbReference type="NCBI Taxonomy" id="1076935"/>
    <lineage>
        <taxon>Eukaryota</taxon>
        <taxon>Fungi</taxon>
        <taxon>Dikarya</taxon>
        <taxon>Ascomycota</taxon>
        <taxon>Pezizomycotina</taxon>
        <taxon>Pezizomycetes</taxon>
        <taxon>Pezizales</taxon>
        <taxon>Pyronemataceae</taxon>
        <taxon>Pyronema</taxon>
    </lineage>
</organism>
<proteinExistence type="predicted"/>
<dbReference type="AlphaFoldDB" id="U4LA21"/>
<dbReference type="GO" id="GO:0016042">
    <property type="term" value="P:lipid catabolic process"/>
    <property type="evidence" value="ECO:0007669"/>
    <property type="project" value="UniProtKB-KW"/>
</dbReference>
<accession>U4LA21</accession>
<evidence type="ECO:0000256" key="1">
    <source>
        <dbReference type="ARBA" id="ARBA00022801"/>
    </source>
</evidence>
<name>U4LA21_PYROM</name>
<dbReference type="Proteomes" id="UP000018144">
    <property type="component" value="Unassembled WGS sequence"/>
</dbReference>
<dbReference type="GO" id="GO:0016020">
    <property type="term" value="C:membrane"/>
    <property type="evidence" value="ECO:0007669"/>
    <property type="project" value="TreeGrafter"/>
</dbReference>
<evidence type="ECO:0000313" key="4">
    <source>
        <dbReference type="Proteomes" id="UP000018144"/>
    </source>
</evidence>
<dbReference type="Gene3D" id="3.40.1090.10">
    <property type="entry name" value="Cytosolic phospholipase A2 catalytic domain"/>
    <property type="match status" value="2"/>
</dbReference>
<dbReference type="GO" id="GO:0047499">
    <property type="term" value="F:calcium-independent phospholipase A2 activity"/>
    <property type="evidence" value="ECO:0007669"/>
    <property type="project" value="TreeGrafter"/>
</dbReference>
<dbReference type="SUPFAM" id="SSF52151">
    <property type="entry name" value="FabD/lysophospholipase-like"/>
    <property type="match status" value="1"/>
</dbReference>
<keyword evidence="2" id="KW-0442">Lipid degradation</keyword>
<protein>
    <recommendedName>
        <fullName evidence="5">PNPLA domain-containing protein</fullName>
    </recommendedName>
</protein>
<dbReference type="EMBL" id="HF935331">
    <property type="protein sequence ID" value="CCX07029.1"/>
    <property type="molecule type" value="Genomic_DNA"/>
</dbReference>
<keyword evidence="4" id="KW-1185">Reference proteome</keyword>
<reference evidence="3 4" key="1">
    <citation type="journal article" date="2013" name="PLoS Genet.">
        <title>The genome and development-dependent transcriptomes of Pyronema confluens: a window into fungal evolution.</title>
        <authorList>
            <person name="Traeger S."/>
            <person name="Altegoer F."/>
            <person name="Freitag M."/>
            <person name="Gabaldon T."/>
            <person name="Kempken F."/>
            <person name="Kumar A."/>
            <person name="Marcet-Houben M."/>
            <person name="Poggeler S."/>
            <person name="Stajich J.E."/>
            <person name="Nowrousian M."/>
        </authorList>
    </citation>
    <scope>NUCLEOTIDE SEQUENCE [LARGE SCALE GENOMIC DNA]</scope>
    <source>
        <strain evidence="4">CBS 100304</strain>
        <tissue evidence="3">Vegetative mycelium</tissue>
    </source>
</reference>
<gene>
    <name evidence="3" type="ORF">PCON_06616</name>
</gene>
<keyword evidence="1" id="KW-0378">Hydrolase</keyword>
<dbReference type="PANTHER" id="PTHR24185:SF1">
    <property type="entry name" value="CALCIUM-INDEPENDENT PHOSPHOLIPASE A2-GAMMA"/>
    <property type="match status" value="1"/>
</dbReference>
<dbReference type="OrthoDB" id="1658288at2759"/>
<keyword evidence="2" id="KW-0443">Lipid metabolism</keyword>
<evidence type="ECO:0008006" key="5">
    <source>
        <dbReference type="Google" id="ProtNLM"/>
    </source>
</evidence>
<dbReference type="STRING" id="1076935.U4LA21"/>
<dbReference type="PANTHER" id="PTHR24185">
    <property type="entry name" value="CALCIUM-INDEPENDENT PHOSPHOLIPASE A2-GAMMA"/>
    <property type="match status" value="1"/>
</dbReference>
<dbReference type="eggNOG" id="ENOG502SU4X">
    <property type="taxonomic scope" value="Eukaryota"/>
</dbReference>
<evidence type="ECO:0000256" key="2">
    <source>
        <dbReference type="ARBA" id="ARBA00022963"/>
    </source>
</evidence>